<reference evidence="1" key="1">
    <citation type="submission" date="2018-02" db="EMBL/GenBank/DDBJ databases">
        <title>Rhizophora mucronata_Transcriptome.</title>
        <authorList>
            <person name="Meera S.P."/>
            <person name="Sreeshan A."/>
            <person name="Augustine A."/>
        </authorList>
    </citation>
    <scope>NUCLEOTIDE SEQUENCE</scope>
    <source>
        <tissue evidence="1">Leaf</tissue>
    </source>
</reference>
<proteinExistence type="predicted"/>
<name>A0A2P2JBU7_RHIMU</name>
<evidence type="ECO:0000313" key="1">
    <source>
        <dbReference type="EMBL" id="MBW90959.1"/>
    </source>
</evidence>
<dbReference type="AlphaFoldDB" id="A0A2P2JBU7"/>
<protein>
    <submittedName>
        <fullName evidence="1">Transcription factor UNE10</fullName>
    </submittedName>
</protein>
<accession>A0A2P2JBU7</accession>
<dbReference type="EMBL" id="GGEC01010476">
    <property type="protein sequence ID" value="MBW90959.1"/>
    <property type="molecule type" value="Transcribed_RNA"/>
</dbReference>
<dbReference type="EMBL" id="GGEC01010477">
    <property type="protein sequence ID" value="MBW90960.1"/>
    <property type="molecule type" value="Transcribed_RNA"/>
</dbReference>
<organism evidence="1">
    <name type="scientific">Rhizophora mucronata</name>
    <name type="common">Asiatic mangrove</name>
    <dbReference type="NCBI Taxonomy" id="61149"/>
    <lineage>
        <taxon>Eukaryota</taxon>
        <taxon>Viridiplantae</taxon>
        <taxon>Streptophyta</taxon>
        <taxon>Embryophyta</taxon>
        <taxon>Tracheophyta</taxon>
        <taxon>Spermatophyta</taxon>
        <taxon>Magnoliopsida</taxon>
        <taxon>eudicotyledons</taxon>
        <taxon>Gunneridae</taxon>
        <taxon>Pentapetalae</taxon>
        <taxon>rosids</taxon>
        <taxon>fabids</taxon>
        <taxon>Malpighiales</taxon>
        <taxon>Rhizophoraceae</taxon>
        <taxon>Rhizophora</taxon>
    </lineage>
</organism>
<sequence length="39" mass="4183">MCILAEIYGGTMKFNYILEVEVIISSCLCGIGVGSKRGN</sequence>